<name>A0ABY8WK39_9ACTN</name>
<gene>
    <name evidence="2" type="ORF">ACTOB_001391</name>
</gene>
<dbReference type="RefSeq" id="WP_284919231.1">
    <property type="nucleotide sequence ID" value="NZ_CP126980.1"/>
</dbReference>
<accession>A0ABY8WK39</accession>
<feature type="compositionally biased region" description="Basic and acidic residues" evidence="1">
    <location>
        <begin position="10"/>
        <end position="21"/>
    </location>
</feature>
<organism evidence="2 3">
    <name type="scientific">Actinoplanes oblitus</name>
    <dbReference type="NCBI Taxonomy" id="3040509"/>
    <lineage>
        <taxon>Bacteria</taxon>
        <taxon>Bacillati</taxon>
        <taxon>Actinomycetota</taxon>
        <taxon>Actinomycetes</taxon>
        <taxon>Micromonosporales</taxon>
        <taxon>Micromonosporaceae</taxon>
        <taxon>Actinoplanes</taxon>
    </lineage>
</organism>
<feature type="region of interest" description="Disordered" evidence="1">
    <location>
        <begin position="1"/>
        <end position="63"/>
    </location>
</feature>
<evidence type="ECO:0000313" key="3">
    <source>
        <dbReference type="Proteomes" id="UP001240150"/>
    </source>
</evidence>
<reference evidence="2 3" key="1">
    <citation type="submission" date="2023-06" db="EMBL/GenBank/DDBJ databases">
        <authorList>
            <person name="Yushchuk O."/>
            <person name="Binda E."/>
            <person name="Ruckert-Reed C."/>
            <person name="Fedorenko V."/>
            <person name="Kalinowski J."/>
            <person name="Marinelli F."/>
        </authorList>
    </citation>
    <scope>NUCLEOTIDE SEQUENCE [LARGE SCALE GENOMIC DNA]</scope>
    <source>
        <strain evidence="2 3">NRRL 3884</strain>
    </source>
</reference>
<sequence length="63" mass="6906">MDQQSNSRETVTRLRAEREAATDPTVIAALDSQIRLHSELAGPDTEPEPDTKTRPAKTAKSES</sequence>
<evidence type="ECO:0000256" key="1">
    <source>
        <dbReference type="SAM" id="MobiDB-lite"/>
    </source>
</evidence>
<dbReference type="EMBL" id="CP126980">
    <property type="protein sequence ID" value="WIM97837.1"/>
    <property type="molecule type" value="Genomic_DNA"/>
</dbReference>
<dbReference type="Proteomes" id="UP001240150">
    <property type="component" value="Chromosome"/>
</dbReference>
<protein>
    <submittedName>
        <fullName evidence="2">Uncharacterized protein</fullName>
    </submittedName>
</protein>
<keyword evidence="3" id="KW-1185">Reference proteome</keyword>
<proteinExistence type="predicted"/>
<feature type="compositionally biased region" description="Basic and acidic residues" evidence="1">
    <location>
        <begin position="49"/>
        <end position="63"/>
    </location>
</feature>
<evidence type="ECO:0000313" key="2">
    <source>
        <dbReference type="EMBL" id="WIM97837.1"/>
    </source>
</evidence>